<dbReference type="PANTHER" id="PTHR36038">
    <property type="entry name" value="OS06G0102750 PROTEIN"/>
    <property type="match status" value="1"/>
</dbReference>
<dbReference type="FunCoup" id="A0A7J7D4K4">
    <property type="interactions" value="46"/>
</dbReference>
<gene>
    <name evidence="2" type="ORF">HS088_TW10G00247</name>
</gene>
<dbReference type="PANTHER" id="PTHR36038:SF3">
    <property type="entry name" value="OVATE FAMILY PROTEIN"/>
    <property type="match status" value="1"/>
</dbReference>
<evidence type="ECO:0000313" key="3">
    <source>
        <dbReference type="Proteomes" id="UP000593562"/>
    </source>
</evidence>
<feature type="region of interest" description="Disordered" evidence="1">
    <location>
        <begin position="124"/>
        <end position="148"/>
    </location>
</feature>
<dbReference type="EMBL" id="JAAARO010000010">
    <property type="protein sequence ID" value="KAF5741251.1"/>
    <property type="molecule type" value="Genomic_DNA"/>
</dbReference>
<feature type="compositionally biased region" description="Polar residues" evidence="1">
    <location>
        <begin position="139"/>
        <end position="148"/>
    </location>
</feature>
<dbReference type="InParanoid" id="A0A7J7D4K4"/>
<evidence type="ECO:0000313" key="2">
    <source>
        <dbReference type="EMBL" id="KAF5741251.1"/>
    </source>
</evidence>
<protein>
    <submittedName>
        <fullName evidence="2">Uncharacterized protein</fullName>
    </submittedName>
</protein>
<keyword evidence="3" id="KW-1185">Reference proteome</keyword>
<name>A0A7J7D4K4_TRIWF</name>
<dbReference type="Proteomes" id="UP000593562">
    <property type="component" value="Unassembled WGS sequence"/>
</dbReference>
<proteinExistence type="predicted"/>
<comment type="caution">
    <text evidence="2">The sequence shown here is derived from an EMBL/GenBank/DDBJ whole genome shotgun (WGS) entry which is preliminary data.</text>
</comment>
<evidence type="ECO:0000256" key="1">
    <source>
        <dbReference type="SAM" id="MobiDB-lite"/>
    </source>
</evidence>
<sequence length="348" mass="38552">MATFTRKFEVIAKAGNNGAHSIKSLTISRYLLCSHAQLVTDQEARPKDLVLFENRKSKRIRGSSIDCGCKNFNLFTVLCRKDVAEASFYSTLDLRRVGSFNRRQSQRVLMKMKKEENNIARGLDSTTAAHGGNKVLPISDTTLPSNGTMEKREKVKGDKSKAMSRMKELLRWAAAAKSDKAGKFIGRKVLHFRNRATLKAVPDDDQLSNDSPKISFRWEVESCSTTSSAISAISMAAAAKSDKAGKFIGRKVLHFRNRATLKAVPDDDQLSNDSPKISFRWEVESCSTTSSAISAISMASSARNDQAMSLNSTPMHDRKANWITTDSECERSLSLSFFNLPFSINSTA</sequence>
<organism evidence="2 3">
    <name type="scientific">Tripterygium wilfordii</name>
    <name type="common">Thunder God vine</name>
    <dbReference type="NCBI Taxonomy" id="458696"/>
    <lineage>
        <taxon>Eukaryota</taxon>
        <taxon>Viridiplantae</taxon>
        <taxon>Streptophyta</taxon>
        <taxon>Embryophyta</taxon>
        <taxon>Tracheophyta</taxon>
        <taxon>Spermatophyta</taxon>
        <taxon>Magnoliopsida</taxon>
        <taxon>eudicotyledons</taxon>
        <taxon>Gunneridae</taxon>
        <taxon>Pentapetalae</taxon>
        <taxon>rosids</taxon>
        <taxon>fabids</taxon>
        <taxon>Celastrales</taxon>
        <taxon>Celastraceae</taxon>
        <taxon>Tripterygium</taxon>
    </lineage>
</organism>
<dbReference type="AlphaFoldDB" id="A0A7J7D4K4"/>
<accession>A0A7J7D4K4</accession>
<reference evidence="2 3" key="1">
    <citation type="journal article" date="2020" name="Nat. Commun.">
        <title>Genome of Tripterygium wilfordii and identification of cytochrome P450 involved in triptolide biosynthesis.</title>
        <authorList>
            <person name="Tu L."/>
            <person name="Su P."/>
            <person name="Zhang Z."/>
            <person name="Gao L."/>
            <person name="Wang J."/>
            <person name="Hu T."/>
            <person name="Zhou J."/>
            <person name="Zhang Y."/>
            <person name="Zhao Y."/>
            <person name="Liu Y."/>
            <person name="Song Y."/>
            <person name="Tong Y."/>
            <person name="Lu Y."/>
            <person name="Yang J."/>
            <person name="Xu C."/>
            <person name="Jia M."/>
            <person name="Peters R.J."/>
            <person name="Huang L."/>
            <person name="Gao W."/>
        </authorList>
    </citation>
    <scope>NUCLEOTIDE SEQUENCE [LARGE SCALE GENOMIC DNA]</scope>
    <source>
        <strain evidence="3">cv. XIE 37</strain>
        <tissue evidence="2">Leaf</tissue>
    </source>
</reference>